<name>A0ABP9CM47_9ACTN</name>
<evidence type="ECO:0000256" key="3">
    <source>
        <dbReference type="SAM" id="MobiDB-lite"/>
    </source>
</evidence>
<dbReference type="SUPFAM" id="SSF54506">
    <property type="entry name" value="Diaminopimelate epimerase-like"/>
    <property type="match status" value="1"/>
</dbReference>
<protein>
    <submittedName>
        <fullName evidence="4">PhzF family phenazine biosynthesis isomerase</fullName>
    </submittedName>
</protein>
<evidence type="ECO:0000313" key="4">
    <source>
        <dbReference type="EMBL" id="GAA4811040.1"/>
    </source>
</evidence>
<dbReference type="InterPro" id="IPR003719">
    <property type="entry name" value="Phenazine_PhzF-like"/>
</dbReference>
<dbReference type="RefSeq" id="WP_345622090.1">
    <property type="nucleotide sequence ID" value="NZ_BAABIG010000052.1"/>
</dbReference>
<evidence type="ECO:0000256" key="1">
    <source>
        <dbReference type="ARBA" id="ARBA00008270"/>
    </source>
</evidence>
<sequence length="324" mass="33341">MTTDNVPTEATDDVPTEATGNVSAGTGRHSPVPVPVLHYTAFTTDPSGGNPAGVVLDAAALDADAMRAVAAEVGYSETAFVTASDLAARRFTLRFFSPLAEVDFCGHATVATAVALAERIGTGTVVFATPAGEIALDTAASASGAVEATLTSVPTRTRPATAEELDATLAALRWRTEDLDPALPPHVGFGGVHHLILAAGTRERLAGLDYDFDALAAVMRRHGWTTVHLVHRLSPSRYAARDPFPVGGVVEDAATGAAAAAFGGYLRDLGLAPADGRVVVHQGEDMGRPSVLTVTVDAGSRRVRVTGHAVPVPAYAVPTAAVRP</sequence>
<dbReference type="PANTHER" id="PTHR13774:SF39">
    <property type="entry name" value="BIOSYNTHESIS PROTEIN, PUTATIVE-RELATED"/>
    <property type="match status" value="1"/>
</dbReference>
<evidence type="ECO:0000256" key="2">
    <source>
        <dbReference type="ARBA" id="ARBA00023235"/>
    </source>
</evidence>
<comment type="caution">
    <text evidence="4">The sequence shown here is derived from an EMBL/GenBank/DDBJ whole genome shotgun (WGS) entry which is preliminary data.</text>
</comment>
<dbReference type="NCBIfam" id="TIGR00654">
    <property type="entry name" value="PhzF_family"/>
    <property type="match status" value="1"/>
</dbReference>
<keyword evidence="2 4" id="KW-0413">Isomerase</keyword>
<gene>
    <name evidence="4" type="ORF">GCM10023220_47390</name>
</gene>
<dbReference type="Proteomes" id="UP001501265">
    <property type="component" value="Unassembled WGS sequence"/>
</dbReference>
<dbReference type="GO" id="GO:0016853">
    <property type="term" value="F:isomerase activity"/>
    <property type="evidence" value="ECO:0007669"/>
    <property type="project" value="UniProtKB-KW"/>
</dbReference>
<organism evidence="4 5">
    <name type="scientific">Streptomyces ziwulingensis</name>
    <dbReference type="NCBI Taxonomy" id="1045501"/>
    <lineage>
        <taxon>Bacteria</taxon>
        <taxon>Bacillati</taxon>
        <taxon>Actinomycetota</taxon>
        <taxon>Actinomycetes</taxon>
        <taxon>Kitasatosporales</taxon>
        <taxon>Streptomycetaceae</taxon>
        <taxon>Streptomyces</taxon>
    </lineage>
</organism>
<dbReference type="PANTHER" id="PTHR13774">
    <property type="entry name" value="PHENAZINE BIOSYNTHESIS PROTEIN"/>
    <property type="match status" value="1"/>
</dbReference>
<keyword evidence="5" id="KW-1185">Reference proteome</keyword>
<comment type="similarity">
    <text evidence="1">Belongs to the PhzF family.</text>
</comment>
<reference evidence="5" key="1">
    <citation type="journal article" date="2019" name="Int. J. Syst. Evol. Microbiol.">
        <title>The Global Catalogue of Microorganisms (GCM) 10K type strain sequencing project: providing services to taxonomists for standard genome sequencing and annotation.</title>
        <authorList>
            <consortium name="The Broad Institute Genomics Platform"/>
            <consortium name="The Broad Institute Genome Sequencing Center for Infectious Disease"/>
            <person name="Wu L."/>
            <person name="Ma J."/>
        </authorList>
    </citation>
    <scope>NUCLEOTIDE SEQUENCE [LARGE SCALE GENOMIC DNA]</scope>
    <source>
        <strain evidence="5">JCM 18081</strain>
    </source>
</reference>
<proteinExistence type="inferred from homology"/>
<evidence type="ECO:0000313" key="5">
    <source>
        <dbReference type="Proteomes" id="UP001501265"/>
    </source>
</evidence>
<dbReference type="EMBL" id="BAABIG010000052">
    <property type="protein sequence ID" value="GAA4811040.1"/>
    <property type="molecule type" value="Genomic_DNA"/>
</dbReference>
<dbReference type="Gene3D" id="3.10.310.10">
    <property type="entry name" value="Diaminopimelate Epimerase, Chain A, domain 1"/>
    <property type="match status" value="2"/>
</dbReference>
<feature type="region of interest" description="Disordered" evidence="3">
    <location>
        <begin position="1"/>
        <end position="29"/>
    </location>
</feature>
<dbReference type="Pfam" id="PF02567">
    <property type="entry name" value="PhzC-PhzF"/>
    <property type="match status" value="1"/>
</dbReference>
<accession>A0ABP9CM47</accession>
<dbReference type="PIRSF" id="PIRSF016184">
    <property type="entry name" value="PhzC_PhzF"/>
    <property type="match status" value="1"/>
</dbReference>